<feature type="domain" description="DHFR" evidence="9">
    <location>
        <begin position="7"/>
        <end position="170"/>
    </location>
</feature>
<keyword evidence="4 7" id="KW-0554">One-carbon metabolism</keyword>
<keyword evidence="5 7" id="KW-0521">NADP</keyword>
<dbReference type="EMBL" id="JBEGDP010000007">
    <property type="protein sequence ID" value="MEQ7847295.1"/>
    <property type="molecule type" value="Genomic_DNA"/>
</dbReference>
<protein>
    <recommendedName>
        <fullName evidence="3 7">Dihydrofolate reductase</fullName>
        <ecNumber evidence="3 7">1.5.1.3</ecNumber>
    </recommendedName>
</protein>
<dbReference type="PANTHER" id="PTHR48069:SF3">
    <property type="entry name" value="DIHYDROFOLATE REDUCTASE"/>
    <property type="match status" value="1"/>
</dbReference>
<evidence type="ECO:0000313" key="11">
    <source>
        <dbReference type="Proteomes" id="UP001482520"/>
    </source>
</evidence>
<reference evidence="10 11" key="1">
    <citation type="submission" date="2024-02" db="EMBL/GenBank/DDBJ databases">
        <title>Full genome sequence of Nocardioides kribbensis.</title>
        <authorList>
            <person name="Poletto B.L."/>
            <person name="Silva G."/>
            <person name="Galante D."/>
            <person name="Campos K.R."/>
            <person name="Santos M.B.N."/>
            <person name="Sacchi C.T."/>
        </authorList>
    </citation>
    <scope>NUCLEOTIDE SEQUENCE [LARGE SCALE GENOMIC DNA]</scope>
    <source>
        <strain evidence="10 11">O4R</strain>
    </source>
</reference>
<gene>
    <name evidence="10" type="ORF">V6R90_08385</name>
</gene>
<dbReference type="SUPFAM" id="SSF53597">
    <property type="entry name" value="Dihydrofolate reductase-like"/>
    <property type="match status" value="1"/>
</dbReference>
<sequence>MTPGGRRVLLVAAVARNGVIGADGAIPWHLPADFAHFKALTLGHTLLMGRATYDSIGRPLPGRTTVVLTRDPAWSAPGVLVAHDLDAALALADDQPEGAEVRVAGGAAVYAAVLDALGADGAGLADEQVVSEVHLEPAGDTTYPAIDPALWREASREPHDGFDVVRWVRR</sequence>
<evidence type="ECO:0000256" key="8">
    <source>
        <dbReference type="RuleBase" id="RU004474"/>
    </source>
</evidence>
<keyword evidence="11" id="KW-1185">Reference proteome</keyword>
<evidence type="ECO:0000256" key="1">
    <source>
        <dbReference type="ARBA" id="ARBA00004903"/>
    </source>
</evidence>
<evidence type="ECO:0000259" key="9">
    <source>
        <dbReference type="PROSITE" id="PS51330"/>
    </source>
</evidence>
<comment type="catalytic activity">
    <reaction evidence="7">
        <text>(6S)-5,6,7,8-tetrahydrofolate + NADP(+) = 7,8-dihydrofolate + NADPH + H(+)</text>
        <dbReference type="Rhea" id="RHEA:15009"/>
        <dbReference type="ChEBI" id="CHEBI:15378"/>
        <dbReference type="ChEBI" id="CHEBI:57451"/>
        <dbReference type="ChEBI" id="CHEBI:57453"/>
        <dbReference type="ChEBI" id="CHEBI:57783"/>
        <dbReference type="ChEBI" id="CHEBI:58349"/>
        <dbReference type="EC" id="1.5.1.3"/>
    </reaction>
</comment>
<dbReference type="PRINTS" id="PR00070">
    <property type="entry name" value="DHFR"/>
</dbReference>
<dbReference type="PROSITE" id="PS00075">
    <property type="entry name" value="DHFR_1"/>
    <property type="match status" value="1"/>
</dbReference>
<evidence type="ECO:0000313" key="10">
    <source>
        <dbReference type="EMBL" id="MEQ7847295.1"/>
    </source>
</evidence>
<keyword evidence="6 7" id="KW-0560">Oxidoreductase</keyword>
<comment type="similarity">
    <text evidence="2 7 8">Belongs to the dihydrofolate reductase family.</text>
</comment>
<comment type="pathway">
    <text evidence="1 7">Cofactor biosynthesis; tetrahydrofolate biosynthesis; 5,6,7,8-tetrahydrofolate from 7,8-dihydrofolate: step 1/1.</text>
</comment>
<dbReference type="PIRSF" id="PIRSF000194">
    <property type="entry name" value="DHFR"/>
    <property type="match status" value="1"/>
</dbReference>
<dbReference type="InterPro" id="IPR017925">
    <property type="entry name" value="DHFR_CS"/>
</dbReference>
<comment type="function">
    <text evidence="7">Key enzyme in folate metabolism. Catalyzes an essential reaction for de novo glycine and purine synthesis, and for DNA precursor synthesis.</text>
</comment>
<comment type="caution">
    <text evidence="10">The sequence shown here is derived from an EMBL/GenBank/DDBJ whole genome shotgun (WGS) entry which is preliminary data.</text>
</comment>
<evidence type="ECO:0000256" key="7">
    <source>
        <dbReference type="PIRNR" id="PIRNR000194"/>
    </source>
</evidence>
<dbReference type="PANTHER" id="PTHR48069">
    <property type="entry name" value="DIHYDROFOLATE REDUCTASE"/>
    <property type="match status" value="1"/>
</dbReference>
<name>A0ABV1NXT7_9ACTN</name>
<dbReference type="InterPro" id="IPR001796">
    <property type="entry name" value="DHFR_dom"/>
</dbReference>
<proteinExistence type="inferred from homology"/>
<dbReference type="CDD" id="cd00209">
    <property type="entry name" value="DHFR"/>
    <property type="match status" value="1"/>
</dbReference>
<dbReference type="GO" id="GO:0004146">
    <property type="term" value="F:dihydrofolate reductase activity"/>
    <property type="evidence" value="ECO:0007669"/>
    <property type="project" value="UniProtKB-EC"/>
</dbReference>
<evidence type="ECO:0000256" key="3">
    <source>
        <dbReference type="ARBA" id="ARBA00012856"/>
    </source>
</evidence>
<dbReference type="Gene3D" id="3.40.430.10">
    <property type="entry name" value="Dihydrofolate Reductase, subunit A"/>
    <property type="match status" value="1"/>
</dbReference>
<evidence type="ECO:0000256" key="4">
    <source>
        <dbReference type="ARBA" id="ARBA00022563"/>
    </source>
</evidence>
<evidence type="ECO:0000256" key="6">
    <source>
        <dbReference type="ARBA" id="ARBA00023002"/>
    </source>
</evidence>
<dbReference type="Pfam" id="PF00186">
    <property type="entry name" value="DHFR_1"/>
    <property type="match status" value="1"/>
</dbReference>
<dbReference type="InterPro" id="IPR024072">
    <property type="entry name" value="DHFR-like_dom_sf"/>
</dbReference>
<dbReference type="RefSeq" id="WP_349804376.1">
    <property type="nucleotide sequence ID" value="NZ_JBEGDP010000007.1"/>
</dbReference>
<dbReference type="Proteomes" id="UP001482520">
    <property type="component" value="Unassembled WGS sequence"/>
</dbReference>
<dbReference type="EC" id="1.5.1.3" evidence="3 7"/>
<dbReference type="InterPro" id="IPR012259">
    <property type="entry name" value="DHFR"/>
</dbReference>
<evidence type="ECO:0000256" key="2">
    <source>
        <dbReference type="ARBA" id="ARBA00009539"/>
    </source>
</evidence>
<evidence type="ECO:0000256" key="5">
    <source>
        <dbReference type="ARBA" id="ARBA00022857"/>
    </source>
</evidence>
<accession>A0ABV1NXT7</accession>
<organism evidence="10 11">
    <name type="scientific">Nocardioides kribbensis</name>
    <dbReference type="NCBI Taxonomy" id="305517"/>
    <lineage>
        <taxon>Bacteria</taxon>
        <taxon>Bacillati</taxon>
        <taxon>Actinomycetota</taxon>
        <taxon>Actinomycetes</taxon>
        <taxon>Propionibacteriales</taxon>
        <taxon>Nocardioidaceae</taxon>
        <taxon>Nocardioides</taxon>
    </lineage>
</organism>
<dbReference type="PROSITE" id="PS51330">
    <property type="entry name" value="DHFR_2"/>
    <property type="match status" value="1"/>
</dbReference>